<evidence type="ECO:0000256" key="1">
    <source>
        <dbReference type="ARBA" id="ARBA00004255"/>
    </source>
</evidence>
<evidence type="ECO:0000256" key="3">
    <source>
        <dbReference type="ARBA" id="ARBA00022490"/>
    </source>
</evidence>
<keyword evidence="6 10" id="KW-0653">Protein transport</keyword>
<dbReference type="Pfam" id="PF01602">
    <property type="entry name" value="Adaptin_N"/>
    <property type="match status" value="1"/>
</dbReference>
<evidence type="ECO:0000256" key="11">
    <source>
        <dbReference type="SAM" id="MobiDB-lite"/>
    </source>
</evidence>
<evidence type="ECO:0000256" key="10">
    <source>
        <dbReference type="PIRNR" id="PIRNR005727"/>
    </source>
</evidence>
<evidence type="ECO:0000259" key="14">
    <source>
        <dbReference type="Pfam" id="PF14806"/>
    </source>
</evidence>
<keyword evidence="2 10" id="KW-0813">Transport</keyword>
<feature type="compositionally biased region" description="Acidic residues" evidence="11">
    <location>
        <begin position="500"/>
        <end position="515"/>
    </location>
</feature>
<dbReference type="InterPro" id="IPR016024">
    <property type="entry name" value="ARM-type_fold"/>
</dbReference>
<evidence type="ECO:0000256" key="8">
    <source>
        <dbReference type="ARBA" id="ARBA00023136"/>
    </source>
</evidence>
<keyword evidence="7 10" id="KW-0333">Golgi apparatus</keyword>
<sequence length="987" mass="110686">MSADAAYTLIYDTDPNKSSIQEFKTLLEKPKDDVKIVTMKRILLTMLNGNPMPDLLMHVIRYIMPSRNKTLKKLLYVYWEIVPKLDAEGKLKHEMILVCNAIRNDLQHPNEYIRGNTLKFLTKLKESELLEPLIPTVIACLEHRHSYVRKNCIFAIDSIYRLNPDLIPDAPEMLTNLLAIETDPICIRNCFTVLGSLNRDAALSLIQENLENLTNLDSLLQLSFIEFIRKDLKFANGALKQQYLNLIVELLSSKSSSVVYESALTLTLLANNDEVILQAGKKFIDLAIKESDNNVKLICLSRIIELSKKNPGIFQDSVLDLLRILTCTDLDVKKQTLNLVLEFIDSKNVDNVIKFFKKELMKVLSTDEEATNDKSNDYKQLLIQTINKISINFIDNSIEIVDLLLESLSQLNSQSAYDIIAFVKQIIEKFPTKRESILVKLIDALNNNIKSGKVLRGALWIIGEYALTEKNIQDSWKFIRSNVGELPILASEKKKRFGNAEEEQETNEEEQEGEDSKEKKKHSGPVILPDGTYATENALTTKEQKVDSDDEEDSHQPPIRKLILGGDFYLASILSSALLKLILRFQDISKSHKILNVLKAEATLIMVSILRVGEASEYVKETIDEDSAERILSYVRFLMEDYEDAEDSKKIVKEGFLTDTKKAFEEQIKEASKAVSVTTSLSSSSDSTNATGLDEVINFRLFPKSNAVLNTGGFNDDDELENINKNATSSTLSSSKKEKLASRLNKIIPLTGFSDPVYAEGYIKVHQFDVVLDVLVVNQTANTLRNLSVEFATLGDLKVVDKPVSANITPHGFHKVSTTIKVTSADTGVIFGNILYDGAHATDQTIVILNDVHIDIMDYIKPATCEESQFRKMWNEFEWENKIVIKSSTIGSLSDYLSLLLKNTNMMCLTPGAVIGDANCQFLSANLYSKSSFGEDALANLCIEKLQDGPILGHVRIRSKGQGLALSLGDRIASIARKTQKANLKIV</sequence>
<evidence type="ECO:0000313" key="16">
    <source>
        <dbReference type="Proteomes" id="UP001360560"/>
    </source>
</evidence>
<dbReference type="PANTHER" id="PTHR10635">
    <property type="entry name" value="COATOMER SUBUNIT BETA"/>
    <property type="match status" value="1"/>
</dbReference>
<dbReference type="EMBL" id="BTFZ01000011">
    <property type="protein sequence ID" value="GMM36449.1"/>
    <property type="molecule type" value="Genomic_DNA"/>
</dbReference>
<dbReference type="GO" id="GO:0030126">
    <property type="term" value="C:COPI vesicle coat"/>
    <property type="evidence" value="ECO:0007669"/>
    <property type="project" value="InterPro"/>
</dbReference>
<comment type="function">
    <text evidence="10">The coatomer is a cytosolic protein complex that binds to dilysine motifs and reversibly associates with Golgi non-clathrin-coated vesicles, which further mediate biosynthetic protein transport from the ER, via the Golgi up to the trans Golgi network. Coatomer complex is required for budding from Golgi membranes, and is essential for the retrograde Golgi-to-ER transport of dilysine-tagged proteins.</text>
</comment>
<reference evidence="15 16" key="1">
    <citation type="journal article" date="2023" name="Elife">
        <title>Identification of key yeast species and microbe-microbe interactions impacting larval growth of Drosophila in the wild.</title>
        <authorList>
            <person name="Mure A."/>
            <person name="Sugiura Y."/>
            <person name="Maeda R."/>
            <person name="Honda K."/>
            <person name="Sakurai N."/>
            <person name="Takahashi Y."/>
            <person name="Watada M."/>
            <person name="Katoh T."/>
            <person name="Gotoh A."/>
            <person name="Gotoh Y."/>
            <person name="Taniguchi I."/>
            <person name="Nakamura K."/>
            <person name="Hayashi T."/>
            <person name="Katayama T."/>
            <person name="Uemura T."/>
            <person name="Hattori Y."/>
        </authorList>
    </citation>
    <scope>NUCLEOTIDE SEQUENCE [LARGE SCALE GENOMIC DNA]</scope>
    <source>
        <strain evidence="15 16">SC-9</strain>
    </source>
</reference>
<organism evidence="15 16">
    <name type="scientific">Saccharomycopsis crataegensis</name>
    <dbReference type="NCBI Taxonomy" id="43959"/>
    <lineage>
        <taxon>Eukaryota</taxon>
        <taxon>Fungi</taxon>
        <taxon>Dikarya</taxon>
        <taxon>Ascomycota</taxon>
        <taxon>Saccharomycotina</taxon>
        <taxon>Saccharomycetes</taxon>
        <taxon>Saccharomycopsidaceae</taxon>
        <taxon>Saccharomycopsis</taxon>
    </lineage>
</organism>
<accession>A0AAV5QPU6</accession>
<dbReference type="InterPro" id="IPR016460">
    <property type="entry name" value="COPB1"/>
</dbReference>
<dbReference type="Pfam" id="PF07718">
    <property type="entry name" value="Coatamer_beta_C"/>
    <property type="match status" value="1"/>
</dbReference>
<protein>
    <recommendedName>
        <fullName evidence="10">Coatomer subunit beta</fullName>
    </recommendedName>
    <alternativeName>
        <fullName evidence="10">Beta-coat protein</fullName>
    </alternativeName>
</protein>
<dbReference type="PANTHER" id="PTHR10635:SF0">
    <property type="entry name" value="COATOMER SUBUNIT BETA"/>
    <property type="match status" value="1"/>
</dbReference>
<evidence type="ECO:0000259" key="12">
    <source>
        <dbReference type="Pfam" id="PF01602"/>
    </source>
</evidence>
<evidence type="ECO:0000313" key="15">
    <source>
        <dbReference type="EMBL" id="GMM36449.1"/>
    </source>
</evidence>
<gene>
    <name evidence="15" type="ORF">DASC09_037740</name>
</gene>
<dbReference type="InterPro" id="IPR011710">
    <property type="entry name" value="Coatomer_bsu_C"/>
</dbReference>
<dbReference type="GO" id="GO:0005198">
    <property type="term" value="F:structural molecule activity"/>
    <property type="evidence" value="ECO:0007669"/>
    <property type="project" value="InterPro"/>
</dbReference>
<evidence type="ECO:0000256" key="5">
    <source>
        <dbReference type="ARBA" id="ARBA00022892"/>
    </source>
</evidence>
<dbReference type="Gene3D" id="1.25.10.10">
    <property type="entry name" value="Leucine-rich Repeat Variant"/>
    <property type="match status" value="1"/>
</dbReference>
<keyword evidence="8 10" id="KW-0472">Membrane</keyword>
<evidence type="ECO:0000256" key="7">
    <source>
        <dbReference type="ARBA" id="ARBA00023034"/>
    </source>
</evidence>
<dbReference type="InterPro" id="IPR029446">
    <property type="entry name" value="COPB1_appendage_platform_dom"/>
</dbReference>
<dbReference type="GeneID" id="90074424"/>
<dbReference type="PIRSF" id="PIRSF005727">
    <property type="entry name" value="Coatomer_beta_subunit"/>
    <property type="match status" value="1"/>
</dbReference>
<evidence type="ECO:0000256" key="6">
    <source>
        <dbReference type="ARBA" id="ARBA00022927"/>
    </source>
</evidence>
<dbReference type="Proteomes" id="UP001360560">
    <property type="component" value="Unassembled WGS sequence"/>
</dbReference>
<keyword evidence="3 10" id="KW-0963">Cytoplasm</keyword>
<keyword evidence="4" id="KW-0677">Repeat</keyword>
<dbReference type="InterPro" id="IPR002553">
    <property type="entry name" value="Clathrin/coatomer_adapt-like_N"/>
</dbReference>
<keyword evidence="16" id="KW-1185">Reference proteome</keyword>
<feature type="domain" description="Clathrin/coatomer adaptor adaptin-like N-terminal" evidence="12">
    <location>
        <begin position="17"/>
        <end position="508"/>
    </location>
</feature>
<name>A0AAV5QPU6_9ASCO</name>
<comment type="subcellular location">
    <subcellularLocation>
        <location evidence="10">Cytoplasm</location>
    </subcellularLocation>
    <subcellularLocation>
        <location evidence="1 10">Golgi apparatus membrane</location>
        <topology evidence="1 10">Peripheral membrane protein</topology>
        <orientation evidence="1 10">Cytoplasmic side</orientation>
    </subcellularLocation>
    <subcellularLocation>
        <location evidence="10">Cytoplasmic vesicle</location>
        <location evidence="10">COPI-coated vesicle membrane</location>
        <topology evidence="10">Peripheral membrane protein</topology>
        <orientation evidence="10">Cytoplasmic side</orientation>
    </subcellularLocation>
</comment>
<dbReference type="GO" id="GO:0000139">
    <property type="term" value="C:Golgi membrane"/>
    <property type="evidence" value="ECO:0007669"/>
    <property type="project" value="UniProtKB-SubCell"/>
</dbReference>
<feature type="domain" description="Coatomer beta subunit C-terminal" evidence="13">
    <location>
        <begin position="694"/>
        <end position="838"/>
    </location>
</feature>
<dbReference type="RefSeq" id="XP_064853445.1">
    <property type="nucleotide sequence ID" value="XM_064997373.1"/>
</dbReference>
<evidence type="ECO:0000256" key="9">
    <source>
        <dbReference type="ARBA" id="ARBA00023329"/>
    </source>
</evidence>
<evidence type="ECO:0000256" key="4">
    <source>
        <dbReference type="ARBA" id="ARBA00022737"/>
    </source>
</evidence>
<dbReference type="GO" id="GO:0006888">
    <property type="term" value="P:endoplasmic reticulum to Golgi vesicle-mediated transport"/>
    <property type="evidence" value="ECO:0007669"/>
    <property type="project" value="TreeGrafter"/>
</dbReference>
<feature type="region of interest" description="Disordered" evidence="11">
    <location>
        <begin position="495"/>
        <end position="533"/>
    </location>
</feature>
<keyword evidence="9 10" id="KW-0968">Cytoplasmic vesicle</keyword>
<dbReference type="GO" id="GO:0006891">
    <property type="term" value="P:intra-Golgi vesicle-mediated transport"/>
    <property type="evidence" value="ECO:0007669"/>
    <property type="project" value="TreeGrafter"/>
</dbReference>
<comment type="subunit">
    <text evidence="10">Oligomeric complex that consists of at least the alpha, beta, beta', gamma, delta, epsilon and zeta subunits.</text>
</comment>
<feature type="domain" description="Coatomer beta subunit appendage platform" evidence="14">
    <location>
        <begin position="843"/>
        <end position="972"/>
    </location>
</feature>
<dbReference type="AlphaFoldDB" id="A0AAV5QPU6"/>
<comment type="caution">
    <text evidence="15">The sequence shown here is derived from an EMBL/GenBank/DDBJ whole genome shotgun (WGS) entry which is preliminary data.</text>
</comment>
<evidence type="ECO:0000256" key="2">
    <source>
        <dbReference type="ARBA" id="ARBA00022448"/>
    </source>
</evidence>
<keyword evidence="5 10" id="KW-0931">ER-Golgi transport</keyword>
<evidence type="ECO:0000259" key="13">
    <source>
        <dbReference type="Pfam" id="PF07718"/>
    </source>
</evidence>
<proteinExistence type="predicted"/>
<dbReference type="GO" id="GO:0006886">
    <property type="term" value="P:intracellular protein transport"/>
    <property type="evidence" value="ECO:0007669"/>
    <property type="project" value="InterPro"/>
</dbReference>
<dbReference type="SUPFAM" id="SSF48371">
    <property type="entry name" value="ARM repeat"/>
    <property type="match status" value="1"/>
</dbReference>
<dbReference type="Pfam" id="PF14806">
    <property type="entry name" value="Coatomer_b_Cpla"/>
    <property type="match status" value="1"/>
</dbReference>
<dbReference type="InterPro" id="IPR011989">
    <property type="entry name" value="ARM-like"/>
</dbReference>